<name>A0A2J6X8S3_9BACT</name>
<reference evidence="1 2" key="1">
    <citation type="submission" date="2018-01" db="EMBL/GenBank/DDBJ databases">
        <title>Metagenomic assembled genomes from two thermal pools in the Uzon Caldera, Kamchatka, Russia.</title>
        <authorList>
            <person name="Wilkins L."/>
            <person name="Ettinger C."/>
        </authorList>
    </citation>
    <scope>NUCLEOTIDE SEQUENCE [LARGE SCALE GENOMIC DNA]</scope>
    <source>
        <strain evidence="1">ARK-10</strain>
    </source>
</reference>
<dbReference type="Proteomes" id="UP000236910">
    <property type="component" value="Unassembled WGS sequence"/>
</dbReference>
<evidence type="ECO:0000313" key="2">
    <source>
        <dbReference type="Proteomes" id="UP000236910"/>
    </source>
</evidence>
<feature type="non-terminal residue" evidence="1">
    <location>
        <position position="1"/>
    </location>
</feature>
<comment type="caution">
    <text evidence="1">The sequence shown here is derived from an EMBL/GenBank/DDBJ whole genome shotgun (WGS) entry which is preliminary data.</text>
</comment>
<dbReference type="EMBL" id="PNIX01000078">
    <property type="protein sequence ID" value="PMP83685.1"/>
    <property type="molecule type" value="Genomic_DNA"/>
</dbReference>
<dbReference type="AlphaFoldDB" id="A0A2J6X8S3"/>
<proteinExistence type="predicted"/>
<gene>
    <name evidence="1" type="ORF">C0175_01345</name>
</gene>
<evidence type="ECO:0008006" key="3">
    <source>
        <dbReference type="Google" id="ProtNLM"/>
    </source>
</evidence>
<sequence>GAKFIVGMRYHSVVFSLLLKKPILPIFYDDKVRNISHLFEIEGIDIKDLKLSYFSRAFINLLQKNDFEDKLTTAKKDAKRNFELLLQLLR</sequence>
<organism evidence="1 2">
    <name type="scientific">Caldisericum exile</name>
    <dbReference type="NCBI Taxonomy" id="693075"/>
    <lineage>
        <taxon>Bacteria</taxon>
        <taxon>Pseudomonadati</taxon>
        <taxon>Caldisericota/Cryosericota group</taxon>
        <taxon>Caldisericota</taxon>
        <taxon>Caldisericia</taxon>
        <taxon>Caldisericales</taxon>
        <taxon>Caldisericaceae</taxon>
        <taxon>Caldisericum</taxon>
    </lineage>
</organism>
<protein>
    <recommendedName>
        <fullName evidence="3">Polysaccharide pyruvyl transferase domain-containing protein</fullName>
    </recommendedName>
</protein>
<evidence type="ECO:0000313" key="1">
    <source>
        <dbReference type="EMBL" id="PMP83685.1"/>
    </source>
</evidence>
<accession>A0A2J6X8S3</accession>